<keyword evidence="6" id="KW-0814">Transposable element</keyword>
<reference evidence="8 9" key="1">
    <citation type="submission" date="2014-08" db="EMBL/GenBank/DDBJ databases">
        <title>Complete genome sequence of Corynebacterium phocae M408/89/1(T)(=DSM 44612(T)), isolated from the common seal (Phoca vitulina).</title>
        <authorList>
            <person name="Ruckert C."/>
            <person name="Albersmeier A."/>
            <person name="Winkler A."/>
            <person name="Kalinowski J."/>
        </authorList>
    </citation>
    <scope>NUCLEOTIDE SEQUENCE [LARGE SCALE GENOMIC DNA]</scope>
    <source>
        <strain evidence="8 9">M408/89/1</strain>
    </source>
</reference>
<dbReference type="GO" id="GO:0004803">
    <property type="term" value="F:transposase activity"/>
    <property type="evidence" value="ECO:0007669"/>
    <property type="project" value="UniProtKB-UniRule"/>
</dbReference>
<protein>
    <recommendedName>
        <fullName evidence="6">Mutator family transposase</fullName>
    </recommendedName>
</protein>
<dbReference type="GO" id="GO:0006313">
    <property type="term" value="P:DNA transposition"/>
    <property type="evidence" value="ECO:0007669"/>
    <property type="project" value="UniProtKB-UniRule"/>
</dbReference>
<dbReference type="EMBL" id="CP009249">
    <property type="protein sequence ID" value="APT93369.1"/>
    <property type="molecule type" value="Genomic_DNA"/>
</dbReference>
<evidence type="ECO:0000313" key="9">
    <source>
        <dbReference type="Proteomes" id="UP000185491"/>
    </source>
</evidence>
<evidence type="ECO:0000256" key="4">
    <source>
        <dbReference type="ARBA" id="ARBA00023125"/>
    </source>
</evidence>
<keyword evidence="9" id="KW-1185">Reference proteome</keyword>
<dbReference type="PANTHER" id="PTHR33217">
    <property type="entry name" value="TRANSPOSASE FOR INSERTION SEQUENCE ELEMENT IS1081"/>
    <property type="match status" value="1"/>
</dbReference>
<name>A0A1L7D5E8_9CORY</name>
<dbReference type="RefSeq" id="WP_075735879.1">
    <property type="nucleotide sequence ID" value="NZ_CP009249.1"/>
</dbReference>
<evidence type="ECO:0000256" key="3">
    <source>
        <dbReference type="ARBA" id="ARBA00022578"/>
    </source>
</evidence>
<evidence type="ECO:0000256" key="5">
    <source>
        <dbReference type="ARBA" id="ARBA00023172"/>
    </source>
</evidence>
<keyword evidence="5 6" id="KW-0233">DNA recombination</keyword>
<feature type="region of interest" description="Disordered" evidence="7">
    <location>
        <begin position="49"/>
        <end position="74"/>
    </location>
</feature>
<evidence type="ECO:0000313" key="8">
    <source>
        <dbReference type="EMBL" id="APT93369.1"/>
    </source>
</evidence>
<accession>A0A1L7D5E8</accession>
<dbReference type="PANTHER" id="PTHR33217:SF7">
    <property type="entry name" value="TRANSPOSASE FOR INSERTION SEQUENCE ELEMENT IS1081"/>
    <property type="match status" value="1"/>
</dbReference>
<comment type="similarity">
    <text evidence="2 6">Belongs to the transposase mutator family.</text>
</comment>
<gene>
    <name evidence="8" type="ORF">CPHO_11265</name>
</gene>
<comment type="function">
    <text evidence="1 6">Required for the transposition of the insertion element.</text>
</comment>
<organism evidence="8 9">
    <name type="scientific">Corynebacterium phocae</name>
    <dbReference type="NCBI Taxonomy" id="161895"/>
    <lineage>
        <taxon>Bacteria</taxon>
        <taxon>Bacillati</taxon>
        <taxon>Actinomycetota</taxon>
        <taxon>Actinomycetes</taxon>
        <taxon>Mycobacteriales</taxon>
        <taxon>Corynebacteriaceae</taxon>
        <taxon>Corynebacterium</taxon>
    </lineage>
</organism>
<evidence type="ECO:0000256" key="2">
    <source>
        <dbReference type="ARBA" id="ARBA00010961"/>
    </source>
</evidence>
<keyword evidence="3 6" id="KW-0815">Transposition</keyword>
<evidence type="ECO:0000256" key="7">
    <source>
        <dbReference type="SAM" id="MobiDB-lite"/>
    </source>
</evidence>
<dbReference type="STRING" id="161895.CPHO_11265"/>
<dbReference type="AlphaFoldDB" id="A0A1L7D5E8"/>
<dbReference type="Proteomes" id="UP000185491">
    <property type="component" value="Chromosome"/>
</dbReference>
<keyword evidence="4 6" id="KW-0238">DNA-binding</keyword>
<evidence type="ECO:0000256" key="1">
    <source>
        <dbReference type="ARBA" id="ARBA00002190"/>
    </source>
</evidence>
<proteinExistence type="inferred from homology"/>
<dbReference type="GO" id="GO:0003677">
    <property type="term" value="F:DNA binding"/>
    <property type="evidence" value="ECO:0007669"/>
    <property type="project" value="UniProtKB-UniRule"/>
</dbReference>
<dbReference type="Pfam" id="PF00872">
    <property type="entry name" value="Transposase_mut"/>
    <property type="match status" value="1"/>
</dbReference>
<dbReference type="InterPro" id="IPR001207">
    <property type="entry name" value="Transposase_mutator"/>
</dbReference>
<sequence>MAHDHSALSELFSKVKEDPDYAKDIIRLTLQATFQDLINEESKEFIGAGTYERSEGRTNSRNGTRPRTLKTKGGDLELAIPKMRKGSFFPSLLEPRKLIDKLSSDV</sequence>
<evidence type="ECO:0000256" key="6">
    <source>
        <dbReference type="RuleBase" id="RU365089"/>
    </source>
</evidence>
<dbReference type="KEGG" id="cpho:CPHO_11265"/>